<protein>
    <submittedName>
        <fullName evidence="2">Uncharacterized protein</fullName>
    </submittedName>
</protein>
<evidence type="ECO:0000313" key="3">
    <source>
        <dbReference type="Proteomes" id="UP001221142"/>
    </source>
</evidence>
<dbReference type="AlphaFoldDB" id="A0AAD7BUT4"/>
<accession>A0AAD7BUT4</accession>
<dbReference type="Proteomes" id="UP001221142">
    <property type="component" value="Unassembled WGS sequence"/>
</dbReference>
<sequence>MPELNGVLESGVVLQSLRQSREQWMYSILPKFSGRVRGKADVNPPPHTIQARGRCQIEIGPHIFWETSFWEVQYQPLQAPWQSPYAAYAPQQAPLLSSLYSATAITPALINQVNARAAADPLLNSLLQLAAAGQASPEQIQSLGLLIQSLTVPGTPEASSPQVYKKEWDLVISFHETPYDRWIIPRCPAICEKVNESADSLYDVVLTLAMKPPPSPTEPMGWDKPPQVVTIRCKRPPPAVWELLWRWVGGEEKLNENRAILEDLKKNNSRALLLTSLQAAAPQYVMKHIKPGPEPRPKRKPPQRKPSAPAGSTPTPQQPSSSTSAASSTSSAEPDPKRRKIAPTTKIRCHTCQKSDVPLVYGGRYCRDCVQAGKIETVYVPYKPPQYQYQPTPGYIPSPLATTSTTPSAPS</sequence>
<reference evidence="2" key="1">
    <citation type="submission" date="2023-03" db="EMBL/GenBank/DDBJ databases">
        <title>Massive genome expansion in bonnet fungi (Mycena s.s.) driven by repeated elements and novel gene families across ecological guilds.</title>
        <authorList>
            <consortium name="Lawrence Berkeley National Laboratory"/>
            <person name="Harder C.B."/>
            <person name="Miyauchi S."/>
            <person name="Viragh M."/>
            <person name="Kuo A."/>
            <person name="Thoen E."/>
            <person name="Andreopoulos B."/>
            <person name="Lu D."/>
            <person name="Skrede I."/>
            <person name="Drula E."/>
            <person name="Henrissat B."/>
            <person name="Morin E."/>
            <person name="Kohler A."/>
            <person name="Barry K."/>
            <person name="LaButti K."/>
            <person name="Morin E."/>
            <person name="Salamov A."/>
            <person name="Lipzen A."/>
            <person name="Mereny Z."/>
            <person name="Hegedus B."/>
            <person name="Baldrian P."/>
            <person name="Stursova M."/>
            <person name="Weitz H."/>
            <person name="Taylor A."/>
            <person name="Grigoriev I.V."/>
            <person name="Nagy L.G."/>
            <person name="Martin F."/>
            <person name="Kauserud H."/>
        </authorList>
    </citation>
    <scope>NUCLEOTIDE SEQUENCE</scope>
    <source>
        <strain evidence="2">9284</strain>
    </source>
</reference>
<keyword evidence="3" id="KW-1185">Reference proteome</keyword>
<dbReference type="EMBL" id="JARKIF010000009">
    <property type="protein sequence ID" value="KAJ7631158.1"/>
    <property type="molecule type" value="Genomic_DNA"/>
</dbReference>
<proteinExistence type="predicted"/>
<feature type="region of interest" description="Disordered" evidence="1">
    <location>
        <begin position="288"/>
        <end position="342"/>
    </location>
</feature>
<name>A0AAD7BUT4_9AGAR</name>
<evidence type="ECO:0000313" key="2">
    <source>
        <dbReference type="EMBL" id="KAJ7631158.1"/>
    </source>
</evidence>
<evidence type="ECO:0000256" key="1">
    <source>
        <dbReference type="SAM" id="MobiDB-lite"/>
    </source>
</evidence>
<gene>
    <name evidence="2" type="ORF">FB45DRAFT_917670</name>
</gene>
<feature type="region of interest" description="Disordered" evidence="1">
    <location>
        <begin position="391"/>
        <end position="411"/>
    </location>
</feature>
<feature type="compositionally biased region" description="Low complexity" evidence="1">
    <location>
        <begin position="305"/>
        <end position="332"/>
    </location>
</feature>
<organism evidence="2 3">
    <name type="scientific">Roridomyces roridus</name>
    <dbReference type="NCBI Taxonomy" id="1738132"/>
    <lineage>
        <taxon>Eukaryota</taxon>
        <taxon>Fungi</taxon>
        <taxon>Dikarya</taxon>
        <taxon>Basidiomycota</taxon>
        <taxon>Agaricomycotina</taxon>
        <taxon>Agaricomycetes</taxon>
        <taxon>Agaricomycetidae</taxon>
        <taxon>Agaricales</taxon>
        <taxon>Marasmiineae</taxon>
        <taxon>Mycenaceae</taxon>
        <taxon>Roridomyces</taxon>
    </lineage>
</organism>
<comment type="caution">
    <text evidence="2">The sequence shown here is derived from an EMBL/GenBank/DDBJ whole genome shotgun (WGS) entry which is preliminary data.</text>
</comment>